<protein>
    <submittedName>
        <fullName evidence="1">Uncharacterized protein</fullName>
    </submittedName>
</protein>
<gene>
    <name evidence="1" type="ORF">HAX54_020634</name>
</gene>
<dbReference type="EMBL" id="JACEIK010000249">
    <property type="protein sequence ID" value="MCD7453336.1"/>
    <property type="molecule type" value="Genomic_DNA"/>
</dbReference>
<comment type="caution">
    <text evidence="1">The sequence shown here is derived from an EMBL/GenBank/DDBJ whole genome shotgun (WGS) entry which is preliminary data.</text>
</comment>
<dbReference type="Proteomes" id="UP000823775">
    <property type="component" value="Unassembled WGS sequence"/>
</dbReference>
<evidence type="ECO:0000313" key="1">
    <source>
        <dbReference type="EMBL" id="MCD7453336.1"/>
    </source>
</evidence>
<reference evidence="1 2" key="1">
    <citation type="journal article" date="2021" name="BMC Genomics">
        <title>Datura genome reveals duplications of psychoactive alkaloid biosynthetic genes and high mutation rate following tissue culture.</title>
        <authorList>
            <person name="Rajewski A."/>
            <person name="Carter-House D."/>
            <person name="Stajich J."/>
            <person name="Litt A."/>
        </authorList>
    </citation>
    <scope>NUCLEOTIDE SEQUENCE [LARGE SCALE GENOMIC DNA]</scope>
    <source>
        <strain evidence="1">AR-01</strain>
    </source>
</reference>
<sequence length="75" mass="8655">MLSQEKAIQEENNMLAKKIKEKDKIGKVQGEWAPAKSSSYFNTFPLTTTSMPNIAIFFLCNKINKINDQTRNRNF</sequence>
<accession>A0ABS8S2R2</accession>
<name>A0ABS8S2R2_DATST</name>
<keyword evidence="2" id="KW-1185">Reference proteome</keyword>
<organism evidence="1 2">
    <name type="scientific">Datura stramonium</name>
    <name type="common">Jimsonweed</name>
    <name type="synonym">Common thornapple</name>
    <dbReference type="NCBI Taxonomy" id="4076"/>
    <lineage>
        <taxon>Eukaryota</taxon>
        <taxon>Viridiplantae</taxon>
        <taxon>Streptophyta</taxon>
        <taxon>Embryophyta</taxon>
        <taxon>Tracheophyta</taxon>
        <taxon>Spermatophyta</taxon>
        <taxon>Magnoliopsida</taxon>
        <taxon>eudicotyledons</taxon>
        <taxon>Gunneridae</taxon>
        <taxon>Pentapetalae</taxon>
        <taxon>asterids</taxon>
        <taxon>lamiids</taxon>
        <taxon>Solanales</taxon>
        <taxon>Solanaceae</taxon>
        <taxon>Solanoideae</taxon>
        <taxon>Datureae</taxon>
        <taxon>Datura</taxon>
    </lineage>
</organism>
<evidence type="ECO:0000313" key="2">
    <source>
        <dbReference type="Proteomes" id="UP000823775"/>
    </source>
</evidence>
<proteinExistence type="predicted"/>